<name>A0A835YHN9_9CHLO</name>
<dbReference type="EMBL" id="JAEHOE010000002">
    <property type="protein sequence ID" value="KAG2501141.1"/>
    <property type="molecule type" value="Genomic_DNA"/>
</dbReference>
<feature type="region of interest" description="Disordered" evidence="1">
    <location>
        <begin position="66"/>
        <end position="102"/>
    </location>
</feature>
<sequence>MAPPTSQASGCLAAVRCLAALPTASSSFDTMASATPADGACLHRVRPGAYHAFLQRRVASAMAAVRRQLQQQPAPGVNSTSPLAPPPASSLHAPLPAPFNEPAARASAASAAAAPHAAAASAAAAASPGRKRTAAEAWGADAEAPGPLLLPSRPASSLLQPLPSPITSEDCEAPAGPARGGPCWSEPAVEQRRRSEGGAATAAGAGVGTGPGGGLPPALLPRQSQAGGAAQGVAAPGSVEAAAAAAAMAPRPVYGGVLHPPPEPPRPRTVSEVAAPSQAQGPGPGMRSALHAPPSSWQRQPPPPARPVPPPPSQQQQQLQPAAAPRGHMPPPSHARPQQHRAQPAFPQPQPPYQLHPSQPHLHHQPHQPQPRPQLQPQSGQQPPSSSAPQPPPPQQGQPPPLQGQAPEPGGPRPQRLGCLCSLPAPSLTLAQLMERPHHTRTGPGPGPNTRAPAASQQGKAGPGASTVLPAGEWLARAHPDVRSAVRATAAAAAAVQEERLAALPSGTEVRQRWTLPLRLPLCAGDAHASAAPPDCAGPLGTSTQSRCALRHLSTVLPRSAAPAPRVGCGGDTDPAAAGLSPLPLAALSRPLRADTCPSRGDMWALFRHHMGLQRQGLPDEVGEEEEDEGQEGGYAEPGEGGAEASEPEVFLTHEALACLAALAGDGGAGGGSGGWRLPVLVREQRRRRHAAGADAVAEDGGAGGGRGEALPSALYFGEPLWDEPALLRHAWSRLCGQALAAARGGPGSAAADDDHTAGAEEEDAGDEEQQEECEHCQQDEWLLGGLRLLVVSHTRTCAGGSCGGGGGDGQVQVEPPAAPLQVAAVPVAAGGKGREAAAAVAGAVGAAALELACRAELLTGDTSTLVVAVDPSSGARVAQQRLRGRALAQLAAERHGAAQAHEPWRLAGELLAMLRRQPPGPYMLVLNAGEASLELRALVDA</sequence>
<dbReference type="Proteomes" id="UP000612055">
    <property type="component" value="Unassembled WGS sequence"/>
</dbReference>
<feature type="compositionally biased region" description="Acidic residues" evidence="1">
    <location>
        <begin position="760"/>
        <end position="772"/>
    </location>
</feature>
<feature type="compositionally biased region" description="Polar residues" evidence="1">
    <location>
        <begin position="68"/>
        <end position="80"/>
    </location>
</feature>
<reference evidence="2" key="1">
    <citation type="journal article" date="2020" name="bioRxiv">
        <title>Comparative genomics of Chlamydomonas.</title>
        <authorList>
            <person name="Craig R.J."/>
            <person name="Hasan A.R."/>
            <person name="Ness R.W."/>
            <person name="Keightley P.D."/>
        </authorList>
    </citation>
    <scope>NUCLEOTIDE SEQUENCE</scope>
    <source>
        <strain evidence="2">CCAP 11/70</strain>
    </source>
</reference>
<feature type="compositionally biased region" description="Gly residues" evidence="1">
    <location>
        <begin position="205"/>
        <end position="215"/>
    </location>
</feature>
<feature type="compositionally biased region" description="Low complexity" evidence="1">
    <location>
        <begin position="634"/>
        <end position="645"/>
    </location>
</feature>
<dbReference type="AlphaFoldDB" id="A0A835YHN9"/>
<feature type="compositionally biased region" description="Pro residues" evidence="1">
    <location>
        <begin position="389"/>
        <end position="402"/>
    </location>
</feature>
<feature type="compositionally biased region" description="Pro residues" evidence="1">
    <location>
        <begin position="300"/>
        <end position="313"/>
    </location>
</feature>
<proteinExistence type="predicted"/>
<feature type="compositionally biased region" description="Low complexity" evidence="1">
    <location>
        <begin position="314"/>
        <end position="326"/>
    </location>
</feature>
<feature type="region of interest" description="Disordered" evidence="1">
    <location>
        <begin position="145"/>
        <end position="226"/>
    </location>
</feature>
<feature type="region of interest" description="Disordered" evidence="1">
    <location>
        <begin position="744"/>
        <end position="776"/>
    </location>
</feature>
<feature type="region of interest" description="Disordered" evidence="1">
    <location>
        <begin position="617"/>
        <end position="645"/>
    </location>
</feature>
<feature type="region of interest" description="Disordered" evidence="1">
    <location>
        <begin position="255"/>
        <end position="421"/>
    </location>
</feature>
<protein>
    <submittedName>
        <fullName evidence="2">Uncharacterized protein</fullName>
    </submittedName>
</protein>
<evidence type="ECO:0000313" key="2">
    <source>
        <dbReference type="EMBL" id="KAG2501141.1"/>
    </source>
</evidence>
<gene>
    <name evidence="2" type="ORF">HYH03_000958</name>
</gene>
<feature type="compositionally biased region" description="Low complexity" evidence="1">
    <location>
        <begin position="216"/>
        <end position="226"/>
    </location>
</feature>
<feature type="compositionally biased region" description="Low complexity" evidence="1">
    <location>
        <begin position="375"/>
        <end position="388"/>
    </location>
</feature>
<dbReference type="OrthoDB" id="538938at2759"/>
<feature type="compositionally biased region" description="Acidic residues" evidence="1">
    <location>
        <begin position="621"/>
        <end position="631"/>
    </location>
</feature>
<accession>A0A835YHN9</accession>
<evidence type="ECO:0000313" key="3">
    <source>
        <dbReference type="Proteomes" id="UP000612055"/>
    </source>
</evidence>
<evidence type="ECO:0000256" key="1">
    <source>
        <dbReference type="SAM" id="MobiDB-lite"/>
    </source>
</evidence>
<feature type="compositionally biased region" description="Low complexity" evidence="1">
    <location>
        <begin position="145"/>
        <end position="161"/>
    </location>
</feature>
<organism evidence="2 3">
    <name type="scientific">Edaphochlamys debaryana</name>
    <dbReference type="NCBI Taxonomy" id="47281"/>
    <lineage>
        <taxon>Eukaryota</taxon>
        <taxon>Viridiplantae</taxon>
        <taxon>Chlorophyta</taxon>
        <taxon>core chlorophytes</taxon>
        <taxon>Chlorophyceae</taxon>
        <taxon>CS clade</taxon>
        <taxon>Chlamydomonadales</taxon>
        <taxon>Chlamydomonadales incertae sedis</taxon>
        <taxon>Edaphochlamys</taxon>
    </lineage>
</organism>
<feature type="region of interest" description="Disordered" evidence="1">
    <location>
        <begin position="437"/>
        <end position="465"/>
    </location>
</feature>
<comment type="caution">
    <text evidence="2">The sequence shown here is derived from an EMBL/GenBank/DDBJ whole genome shotgun (WGS) entry which is preliminary data.</text>
</comment>
<keyword evidence="3" id="KW-1185">Reference proteome</keyword>